<evidence type="ECO:0000256" key="1">
    <source>
        <dbReference type="SAM" id="Phobius"/>
    </source>
</evidence>
<feature type="transmembrane region" description="Helical" evidence="1">
    <location>
        <begin position="144"/>
        <end position="165"/>
    </location>
</feature>
<reference evidence="4" key="1">
    <citation type="submission" date="2015-09" db="EMBL/GenBank/DDBJ databases">
        <authorList>
            <consortium name="Pathogen Informatics"/>
        </authorList>
    </citation>
    <scope>NUCLEOTIDE SEQUENCE [LARGE SCALE GENOMIC DNA]</scope>
    <source>
        <strain evidence="4">Lake Konstanz</strain>
    </source>
</reference>
<gene>
    <name evidence="3" type="ORF">BSAL_51035</name>
</gene>
<dbReference type="AlphaFoldDB" id="A0A0S4IHJ8"/>
<dbReference type="Proteomes" id="UP000051952">
    <property type="component" value="Unassembled WGS sequence"/>
</dbReference>
<feature type="transmembrane region" description="Helical" evidence="1">
    <location>
        <begin position="177"/>
        <end position="199"/>
    </location>
</feature>
<sequence length="309" mass="32664">MTCCGITFVVVALVAMGCSLAALWMPMVVVVPEDSTFAVPSGGSTSSTSSSSGNGDARHSMLAMLGTRARAAATERAKSPRSFKKQELTGLPDGTAQCPFFNNFCYINDIKMEYDDIGLRTDDLVAVANCNSLGDIGDNSKTRFWVIVSASLSCATVLIAVGHAWKGNDFGSHAALVKFGAAGIAGAHVGASALVFILEGPIARCLQNFLTDLYDELPGTYYIIFISIIFTAAAACFNAFNALGMMLSYCMGCCGAPAGRDIRTMRGAQYTYGGQPLMNAQQPTYDAYGRVVVGTVQTNQPAVGYPMKY</sequence>
<feature type="transmembrane region" description="Helical" evidence="1">
    <location>
        <begin position="219"/>
        <end position="240"/>
    </location>
</feature>
<feature type="chain" id="PRO_5006621259" evidence="2">
    <location>
        <begin position="22"/>
        <end position="309"/>
    </location>
</feature>
<name>A0A0S4IHJ8_BODSA</name>
<keyword evidence="1" id="KW-1133">Transmembrane helix</keyword>
<protein>
    <submittedName>
        <fullName evidence="3">Membrane-associated protein, putative</fullName>
    </submittedName>
</protein>
<dbReference type="EMBL" id="CYKH01000055">
    <property type="protein sequence ID" value="CUE65807.1"/>
    <property type="molecule type" value="Genomic_DNA"/>
</dbReference>
<keyword evidence="2" id="KW-0732">Signal</keyword>
<organism evidence="3 4">
    <name type="scientific">Bodo saltans</name>
    <name type="common">Flagellated protozoan</name>
    <dbReference type="NCBI Taxonomy" id="75058"/>
    <lineage>
        <taxon>Eukaryota</taxon>
        <taxon>Discoba</taxon>
        <taxon>Euglenozoa</taxon>
        <taxon>Kinetoplastea</taxon>
        <taxon>Metakinetoplastina</taxon>
        <taxon>Eubodonida</taxon>
        <taxon>Bodonidae</taxon>
        <taxon>Bodo</taxon>
    </lineage>
</organism>
<accession>A0A0S4IHJ8</accession>
<evidence type="ECO:0000256" key="2">
    <source>
        <dbReference type="SAM" id="SignalP"/>
    </source>
</evidence>
<keyword evidence="1" id="KW-0812">Transmembrane</keyword>
<feature type="signal peptide" evidence="2">
    <location>
        <begin position="1"/>
        <end position="21"/>
    </location>
</feature>
<keyword evidence="4" id="KW-1185">Reference proteome</keyword>
<evidence type="ECO:0000313" key="3">
    <source>
        <dbReference type="EMBL" id="CUE65807.1"/>
    </source>
</evidence>
<evidence type="ECO:0000313" key="4">
    <source>
        <dbReference type="Proteomes" id="UP000051952"/>
    </source>
</evidence>
<dbReference type="VEuPathDB" id="TriTrypDB:BSAL_51035"/>
<proteinExistence type="predicted"/>
<keyword evidence="1" id="KW-0472">Membrane</keyword>